<organism evidence="2 3">
    <name type="scientific">Hoeflea poritis</name>
    <dbReference type="NCBI Taxonomy" id="2993659"/>
    <lineage>
        <taxon>Bacteria</taxon>
        <taxon>Pseudomonadati</taxon>
        <taxon>Pseudomonadota</taxon>
        <taxon>Alphaproteobacteria</taxon>
        <taxon>Hyphomicrobiales</taxon>
        <taxon>Rhizobiaceae</taxon>
        <taxon>Hoeflea</taxon>
    </lineage>
</organism>
<feature type="transmembrane region" description="Helical" evidence="1">
    <location>
        <begin position="7"/>
        <end position="24"/>
    </location>
</feature>
<keyword evidence="1" id="KW-1133">Transmembrane helix</keyword>
<evidence type="ECO:0000313" key="3">
    <source>
        <dbReference type="Proteomes" id="UP001148313"/>
    </source>
</evidence>
<comment type="caution">
    <text evidence="2">The sequence shown here is derived from an EMBL/GenBank/DDBJ whole genome shotgun (WGS) entry which is preliminary data.</text>
</comment>
<keyword evidence="1" id="KW-0472">Membrane</keyword>
<dbReference type="Proteomes" id="UP001148313">
    <property type="component" value="Unassembled WGS sequence"/>
</dbReference>
<accession>A0ABT4VH21</accession>
<keyword evidence="3" id="KW-1185">Reference proteome</keyword>
<gene>
    <name evidence="2" type="ORF">OOZ53_01405</name>
</gene>
<keyword evidence="1" id="KW-0812">Transmembrane</keyword>
<reference evidence="2" key="1">
    <citation type="submission" date="2022-11" db="EMBL/GenBank/DDBJ databases">
        <title>Hoeflea poritis sp. nov., isolated from scleractinian coral Porites lutea.</title>
        <authorList>
            <person name="Zhang G."/>
            <person name="Wei Q."/>
            <person name="Cai L."/>
        </authorList>
    </citation>
    <scope>NUCLEOTIDE SEQUENCE</scope>
    <source>
        <strain evidence="2">E7-10</strain>
    </source>
</reference>
<sequence>MKRIKKIIPYLAILIVVILLPFAAPIKNNIHLFIFARQLNKVEEVLEGYYLMLAKGSDIYVSGNDSVCGFRAVRVYKYWAMGQERELIRKIESLKFSSAKKVEFYEDVETSVDYISGRLIVQISDAGYSAGLDFRCW</sequence>
<protein>
    <submittedName>
        <fullName evidence="2">Uncharacterized protein</fullName>
    </submittedName>
</protein>
<proteinExistence type="predicted"/>
<evidence type="ECO:0000256" key="1">
    <source>
        <dbReference type="SAM" id="Phobius"/>
    </source>
</evidence>
<dbReference type="RefSeq" id="WP_271087499.1">
    <property type="nucleotide sequence ID" value="NZ_JAPJZH010000001.1"/>
</dbReference>
<name>A0ABT4VH21_9HYPH</name>
<evidence type="ECO:0000313" key="2">
    <source>
        <dbReference type="EMBL" id="MDA4843981.1"/>
    </source>
</evidence>
<dbReference type="EMBL" id="JAPJZH010000001">
    <property type="protein sequence ID" value="MDA4843981.1"/>
    <property type="molecule type" value="Genomic_DNA"/>
</dbReference>